<dbReference type="Proteomes" id="UP001164803">
    <property type="component" value="Chromosome"/>
</dbReference>
<evidence type="ECO:0000313" key="3">
    <source>
        <dbReference type="EMBL" id="WAH36798.1"/>
    </source>
</evidence>
<protein>
    <recommendedName>
        <fullName evidence="5">Sporulation lipoprotein YhcN/YlaJ (Spore_YhcN_YlaJ)</fullName>
    </recommendedName>
</protein>
<dbReference type="RefSeq" id="WP_268044185.1">
    <property type="nucleotide sequence ID" value="NZ_CP104064.1"/>
</dbReference>
<evidence type="ECO:0000256" key="2">
    <source>
        <dbReference type="SAM" id="SignalP"/>
    </source>
</evidence>
<evidence type="ECO:0008006" key="5">
    <source>
        <dbReference type="Google" id="ProtNLM"/>
    </source>
</evidence>
<reference evidence="3" key="1">
    <citation type="submission" date="2022-08" db="EMBL/GenBank/DDBJ databases">
        <title>Alicyclobacillus dauci DSM2870, complete genome.</title>
        <authorList>
            <person name="Wang Q."/>
            <person name="Cai R."/>
            <person name="Wang Z."/>
        </authorList>
    </citation>
    <scope>NUCLEOTIDE SEQUENCE</scope>
    <source>
        <strain evidence="3">DSM 28700</strain>
    </source>
</reference>
<sequence length="215" mass="22445">MNANGKWLGVGIALTMLITTGCASQAASSSPTSETNTASGAQQNDTANTDSSNTTGSNDTQNNTTSIGNELGGTGNAQPSTTNYVSYTNSRYGFSLSVPSTFVKAPASQNGDGQDWYSPDNEVKIQAFGQFNVNKDTVASELASLSSSMQPTYHQSGANWAVVSGYSGSNIVYDKVFVGSTNLYELQIQYPKSAQSTYGSIVSTIAQSFQPGSLS</sequence>
<keyword evidence="4" id="KW-1185">Reference proteome</keyword>
<proteinExistence type="predicted"/>
<feature type="compositionally biased region" description="Low complexity" evidence="1">
    <location>
        <begin position="44"/>
        <end position="66"/>
    </location>
</feature>
<keyword evidence="2" id="KW-0732">Signal</keyword>
<accession>A0ABY6Z2Q2</accession>
<name>A0ABY6Z2Q2_9BACL</name>
<evidence type="ECO:0000256" key="1">
    <source>
        <dbReference type="SAM" id="MobiDB-lite"/>
    </source>
</evidence>
<gene>
    <name evidence="3" type="ORF">NZD86_21930</name>
</gene>
<evidence type="ECO:0000313" key="4">
    <source>
        <dbReference type="Proteomes" id="UP001164803"/>
    </source>
</evidence>
<feature type="compositionally biased region" description="Polar residues" evidence="1">
    <location>
        <begin position="26"/>
        <end position="43"/>
    </location>
</feature>
<feature type="region of interest" description="Disordered" evidence="1">
    <location>
        <begin position="26"/>
        <end position="82"/>
    </location>
</feature>
<dbReference type="EMBL" id="CP104064">
    <property type="protein sequence ID" value="WAH36798.1"/>
    <property type="molecule type" value="Genomic_DNA"/>
</dbReference>
<feature type="signal peptide" evidence="2">
    <location>
        <begin position="1"/>
        <end position="26"/>
    </location>
</feature>
<feature type="chain" id="PRO_5045504746" description="Sporulation lipoprotein YhcN/YlaJ (Spore_YhcN_YlaJ)" evidence="2">
    <location>
        <begin position="27"/>
        <end position="215"/>
    </location>
</feature>
<dbReference type="PROSITE" id="PS51257">
    <property type="entry name" value="PROKAR_LIPOPROTEIN"/>
    <property type="match status" value="1"/>
</dbReference>
<organism evidence="3 4">
    <name type="scientific">Alicyclobacillus dauci</name>
    <dbReference type="NCBI Taxonomy" id="1475485"/>
    <lineage>
        <taxon>Bacteria</taxon>
        <taxon>Bacillati</taxon>
        <taxon>Bacillota</taxon>
        <taxon>Bacilli</taxon>
        <taxon>Bacillales</taxon>
        <taxon>Alicyclobacillaceae</taxon>
        <taxon>Alicyclobacillus</taxon>
    </lineage>
</organism>